<dbReference type="Pfam" id="PF16113">
    <property type="entry name" value="ECH_2"/>
    <property type="match status" value="1"/>
</dbReference>
<reference evidence="5 6" key="1">
    <citation type="submission" date="2017-03" db="EMBL/GenBank/DDBJ databases">
        <authorList>
            <person name="Afonso C.L."/>
            <person name="Miller P.J."/>
            <person name="Scott M.A."/>
            <person name="Spackman E."/>
            <person name="Goraichik I."/>
            <person name="Dimitrov K.M."/>
            <person name="Suarez D.L."/>
            <person name="Swayne D.E."/>
        </authorList>
    </citation>
    <scope>NUCLEOTIDE SEQUENCE [LARGE SCALE GENOMIC DNA]</scope>
    <source>
        <strain evidence="5 6">CECT 7066</strain>
    </source>
</reference>
<keyword evidence="6" id="KW-1185">Reference proteome</keyword>
<dbReference type="STRING" id="315423.SAMN04488020_101172"/>
<dbReference type="GO" id="GO:0006574">
    <property type="term" value="P:L-valine catabolic process"/>
    <property type="evidence" value="ECO:0007669"/>
    <property type="project" value="TreeGrafter"/>
</dbReference>
<comment type="catalytic activity">
    <reaction evidence="1">
        <text>3-hydroxy-2-methylpropanoyl-CoA + H2O = 3-hydroxy-2-methylpropanoate + CoA + H(+)</text>
        <dbReference type="Rhea" id="RHEA:20888"/>
        <dbReference type="ChEBI" id="CHEBI:11805"/>
        <dbReference type="ChEBI" id="CHEBI:15377"/>
        <dbReference type="ChEBI" id="CHEBI:15378"/>
        <dbReference type="ChEBI" id="CHEBI:57287"/>
        <dbReference type="ChEBI" id="CHEBI:57340"/>
        <dbReference type="EC" id="3.1.2.4"/>
    </reaction>
</comment>
<organism evidence="5 6">
    <name type="scientific">Palleronia marisminoris</name>
    <dbReference type="NCBI Taxonomy" id="315423"/>
    <lineage>
        <taxon>Bacteria</taxon>
        <taxon>Pseudomonadati</taxon>
        <taxon>Pseudomonadota</taxon>
        <taxon>Alphaproteobacteria</taxon>
        <taxon>Rhodobacterales</taxon>
        <taxon>Roseobacteraceae</taxon>
        <taxon>Palleronia</taxon>
    </lineage>
</organism>
<keyword evidence="5" id="KW-0456">Lyase</keyword>
<dbReference type="PANTHER" id="PTHR43176">
    <property type="entry name" value="3-HYDROXYISOBUTYRYL-COA HYDROLASE-RELATED"/>
    <property type="match status" value="1"/>
</dbReference>
<evidence type="ECO:0000256" key="3">
    <source>
        <dbReference type="ARBA" id="ARBA00022801"/>
    </source>
</evidence>
<sequence>MPEIHIRKEGMVGRVTLSRPEALNALTWAMCLEIARALDDWAEDPQVALVILDAEGTKAFCAGGDIAEMYRSGIEGDYDYGRSFWRDEYRMNARLAEYPKPIVSFLHGFVMGGGVGLGGHCSHRIVGESARIAMPECSIGFVPDVGGTYRLAQAPGRLGEYLGLTAARMEPGDALYAGFADHFVPEAEWPALKDALIASGDAGAVAEAARAAPHGKLVDWQTQIDLFFGGKELADIVRALRADGSDFARETRAALERNAPLSMAVTLKMIRRLRGPSLTIRDALELEYRVSYRIMEHGDFLEGIRAAIIDKDRQPKWRHASMEVPEADVDHMLAPLARDALTFRA</sequence>
<accession>A0A1Y5RBL1</accession>
<keyword evidence="3" id="KW-0378">Hydrolase</keyword>
<protein>
    <recommendedName>
        <fullName evidence="2">3-hydroxyisobutyryl-CoA hydrolase</fullName>
        <ecNumber evidence="2">3.1.2.4</ecNumber>
    </recommendedName>
</protein>
<dbReference type="RefSeq" id="WP_085852230.1">
    <property type="nucleotide sequence ID" value="NZ_FOPF01000001.1"/>
</dbReference>
<gene>
    <name evidence="5" type="primary">echA8_2</name>
    <name evidence="5" type="ORF">PAM7066_00174</name>
</gene>
<name>A0A1Y5RBL1_9RHOB</name>
<dbReference type="OrthoDB" id="9790967at2"/>
<proteinExistence type="predicted"/>
<dbReference type="SUPFAM" id="SSF52096">
    <property type="entry name" value="ClpP/crotonase"/>
    <property type="match status" value="1"/>
</dbReference>
<dbReference type="Gene3D" id="3.90.226.10">
    <property type="entry name" value="2-enoyl-CoA Hydratase, Chain A, domain 1"/>
    <property type="match status" value="1"/>
</dbReference>
<evidence type="ECO:0000256" key="2">
    <source>
        <dbReference type="ARBA" id="ARBA00011915"/>
    </source>
</evidence>
<dbReference type="CDD" id="cd06558">
    <property type="entry name" value="crotonase-like"/>
    <property type="match status" value="1"/>
</dbReference>
<dbReference type="PANTHER" id="PTHR43176:SF3">
    <property type="entry name" value="3-HYDROXYISOBUTYRYL-COA HYDROLASE, MITOCHONDRIAL"/>
    <property type="match status" value="1"/>
</dbReference>
<dbReference type="EC" id="3.1.2.4" evidence="2"/>
<dbReference type="AlphaFoldDB" id="A0A1Y5RBL1"/>
<dbReference type="GO" id="GO:0003860">
    <property type="term" value="F:3-hydroxyisobutyryl-CoA hydrolase activity"/>
    <property type="evidence" value="ECO:0007669"/>
    <property type="project" value="UniProtKB-EC"/>
</dbReference>
<dbReference type="Proteomes" id="UP000193870">
    <property type="component" value="Unassembled WGS sequence"/>
</dbReference>
<feature type="domain" description="Enoyl-CoA hydratase/isomerase" evidence="4">
    <location>
        <begin position="12"/>
        <end position="332"/>
    </location>
</feature>
<evidence type="ECO:0000313" key="5">
    <source>
        <dbReference type="EMBL" id="SLN13288.1"/>
    </source>
</evidence>
<dbReference type="InterPro" id="IPR032259">
    <property type="entry name" value="HIBYL-CoA-H"/>
</dbReference>
<dbReference type="NCBIfam" id="NF004127">
    <property type="entry name" value="PRK05617.1"/>
    <property type="match status" value="1"/>
</dbReference>
<dbReference type="EMBL" id="FWFV01000001">
    <property type="protein sequence ID" value="SLN13288.1"/>
    <property type="molecule type" value="Genomic_DNA"/>
</dbReference>
<dbReference type="InterPro" id="IPR045004">
    <property type="entry name" value="ECH_dom"/>
</dbReference>
<dbReference type="GO" id="GO:0005829">
    <property type="term" value="C:cytosol"/>
    <property type="evidence" value="ECO:0007669"/>
    <property type="project" value="TreeGrafter"/>
</dbReference>
<dbReference type="InterPro" id="IPR029045">
    <property type="entry name" value="ClpP/crotonase-like_dom_sf"/>
</dbReference>
<dbReference type="GO" id="GO:0016829">
    <property type="term" value="F:lyase activity"/>
    <property type="evidence" value="ECO:0007669"/>
    <property type="project" value="UniProtKB-KW"/>
</dbReference>
<evidence type="ECO:0000256" key="1">
    <source>
        <dbReference type="ARBA" id="ARBA00001709"/>
    </source>
</evidence>
<evidence type="ECO:0000313" key="6">
    <source>
        <dbReference type="Proteomes" id="UP000193870"/>
    </source>
</evidence>
<evidence type="ECO:0000259" key="4">
    <source>
        <dbReference type="Pfam" id="PF16113"/>
    </source>
</evidence>